<dbReference type="EMBL" id="JBHSGK010000005">
    <property type="protein sequence ID" value="MFC4736268.1"/>
    <property type="molecule type" value="Genomic_DNA"/>
</dbReference>
<reference evidence="8" key="1">
    <citation type="journal article" date="2019" name="Int. J. Syst. Evol. Microbiol.">
        <title>The Global Catalogue of Microorganisms (GCM) 10K type strain sequencing project: providing services to taxonomists for standard genome sequencing and annotation.</title>
        <authorList>
            <consortium name="The Broad Institute Genomics Platform"/>
            <consortium name="The Broad Institute Genome Sequencing Center for Infectious Disease"/>
            <person name="Wu L."/>
            <person name="Ma J."/>
        </authorList>
    </citation>
    <scope>NUCLEOTIDE SEQUENCE [LARGE SCALE GENOMIC DNA]</scope>
    <source>
        <strain evidence="8">JCM 12165</strain>
    </source>
</reference>
<dbReference type="Pfam" id="PF07669">
    <property type="entry name" value="Eco57I"/>
    <property type="match status" value="1"/>
</dbReference>
<dbReference type="GO" id="GO:0008168">
    <property type="term" value="F:methyltransferase activity"/>
    <property type="evidence" value="ECO:0007669"/>
    <property type="project" value="UniProtKB-KW"/>
</dbReference>
<dbReference type="InterPro" id="IPR011639">
    <property type="entry name" value="MethylTrfase_TaqI-like_dom"/>
</dbReference>
<keyword evidence="2 7" id="KW-0489">Methyltransferase</keyword>
<dbReference type="GO" id="GO:0032259">
    <property type="term" value="P:methylation"/>
    <property type="evidence" value="ECO:0007669"/>
    <property type="project" value="UniProtKB-KW"/>
</dbReference>
<name>A0ABV9NS74_9BACI</name>
<keyword evidence="4" id="KW-0949">S-adenosyl-L-methionine</keyword>
<evidence type="ECO:0000256" key="4">
    <source>
        <dbReference type="ARBA" id="ARBA00022691"/>
    </source>
</evidence>
<organism evidence="7 8">
    <name type="scientific">Bacillus daqingensis</name>
    <dbReference type="NCBI Taxonomy" id="872396"/>
    <lineage>
        <taxon>Bacteria</taxon>
        <taxon>Bacillati</taxon>
        <taxon>Bacillota</taxon>
        <taxon>Bacilli</taxon>
        <taxon>Bacillales</taxon>
        <taxon>Bacillaceae</taxon>
        <taxon>Bacillus</taxon>
    </lineage>
</organism>
<sequence>MKLEAKELLRVFIEEYETHKDSLKGASEQTMRTWIDRFLSIFDWNCQDINQVQQEKMVSREERERLKQIGSTHSKPDYTLKNGRVRVNFLDAKDLQDNLKESREIAFQARSYGWSAGMECSLVTNIEELVFYGCSKEPRPDDFVDAERLYFKFDEYLENFDVIFDLLARHNVLNGTQSIVLSEKLSLRKVDKKDLDQSFAQLLSDFRLTLARDLYKNNQEFMKGSTDKLNSTVQSITNKILFIRICEGRSLEEEGLLLSFLEKDFWSNFIQKAIKDYETDYDGPIFSDVEELEMLNFENETFKKFIQNMYEPSPYKFDVIPVELIAEMYERFLSVELALEGNEVIEKDKEFYVKQQGAISSPKYMVDYLLNQTFEGLKDIKNLDELFKLKILEPACGSGTFLLGILENLEKKAIELYNQGSINSKQENLFITLEGNVFPTVELRRSLINNCIYAIDMDYPAVQVAKMSLALKLIENFSLPNYNNEFGLNKELLLKNIGQNIYHGNTLVGFDILEKFEEIEEDIEVLGKIVPFDIKDEIVDVYGEAKGELKGFDFVVGNPPYVETKRYIDGLPYCREYFKITYDLDDEKADMSIYFIEKCLNLLNHKGKLGFLCQRRFFKTHYGEKTRKYLSKNTAIESIVEFEAIDIFKDRTTYIAMMIINKLKAEKEDFGYLRIVEDALLLKHRLKDIRNSDFLKKDISVLSQSTWNFTDNDDLQNLIASLSNKFTSLEALKQQGICDIHGGIQVLRNDVYYINEAKIDEKEGTVSGVNRRKDKGAIKEVKVELEACRPIIANKNFYKFKSITPTYYAIVPYTLEDTEPIDFQELNTKYPMGAEYLSTQESYVREKNKEVYEGDNWHLFSRTTNLHLFTGRKILFPMTAKEIIAAYTDVPVYPDNANMWGLKFAEEDKEFHLALTSLLNSKLFSVIAIFYSNPQANGYRKMNKQFVLPVPIPYDKIKKDSKVRKKLEKFAIDINKLQIDLRETYMDGKKRAIQKVLQKNIDNLNSYVYELYELSEFEKLTIEESYNAYMTIKD</sequence>
<evidence type="ECO:0000313" key="8">
    <source>
        <dbReference type="Proteomes" id="UP001595896"/>
    </source>
</evidence>
<feature type="domain" description="Type II methyltransferase M.TaqI-like" evidence="6">
    <location>
        <begin position="450"/>
        <end position="648"/>
    </location>
</feature>
<dbReference type="PROSITE" id="PS00092">
    <property type="entry name" value="N6_MTASE"/>
    <property type="match status" value="1"/>
</dbReference>
<dbReference type="InterPro" id="IPR029063">
    <property type="entry name" value="SAM-dependent_MTases_sf"/>
</dbReference>
<dbReference type="EC" id="2.1.1.72" evidence="1"/>
<evidence type="ECO:0000256" key="3">
    <source>
        <dbReference type="ARBA" id="ARBA00022679"/>
    </source>
</evidence>
<keyword evidence="8" id="KW-1185">Reference proteome</keyword>
<gene>
    <name evidence="7" type="ORF">ACFO4L_06685</name>
</gene>
<dbReference type="PANTHER" id="PTHR33841">
    <property type="entry name" value="DNA METHYLTRANSFERASE YEEA-RELATED"/>
    <property type="match status" value="1"/>
</dbReference>
<protein>
    <recommendedName>
        <fullName evidence="1">site-specific DNA-methyltransferase (adenine-specific)</fullName>
        <ecNumber evidence="1">2.1.1.72</ecNumber>
    </recommendedName>
</protein>
<dbReference type="PRINTS" id="PR00507">
    <property type="entry name" value="N12N6MTFRASE"/>
</dbReference>
<evidence type="ECO:0000256" key="1">
    <source>
        <dbReference type="ARBA" id="ARBA00011900"/>
    </source>
</evidence>
<dbReference type="Gene3D" id="3.40.50.150">
    <property type="entry name" value="Vaccinia Virus protein VP39"/>
    <property type="match status" value="1"/>
</dbReference>
<evidence type="ECO:0000256" key="5">
    <source>
        <dbReference type="ARBA" id="ARBA00047942"/>
    </source>
</evidence>
<evidence type="ECO:0000313" key="7">
    <source>
        <dbReference type="EMBL" id="MFC4736268.1"/>
    </source>
</evidence>
<dbReference type="Proteomes" id="UP001595896">
    <property type="component" value="Unassembled WGS sequence"/>
</dbReference>
<dbReference type="PANTHER" id="PTHR33841:SF1">
    <property type="entry name" value="DNA METHYLTRANSFERASE A"/>
    <property type="match status" value="1"/>
</dbReference>
<dbReference type="SUPFAM" id="SSF53335">
    <property type="entry name" value="S-adenosyl-L-methionine-dependent methyltransferases"/>
    <property type="match status" value="1"/>
</dbReference>
<dbReference type="InterPro" id="IPR002052">
    <property type="entry name" value="DNA_methylase_N6_adenine_CS"/>
</dbReference>
<evidence type="ECO:0000256" key="2">
    <source>
        <dbReference type="ARBA" id="ARBA00022603"/>
    </source>
</evidence>
<keyword evidence="3" id="KW-0808">Transferase</keyword>
<comment type="caution">
    <text evidence="7">The sequence shown here is derived from an EMBL/GenBank/DDBJ whole genome shotgun (WGS) entry which is preliminary data.</text>
</comment>
<accession>A0ABV9NS74</accession>
<evidence type="ECO:0000259" key="6">
    <source>
        <dbReference type="Pfam" id="PF07669"/>
    </source>
</evidence>
<proteinExistence type="predicted"/>
<dbReference type="RefSeq" id="WP_377908920.1">
    <property type="nucleotide sequence ID" value="NZ_JBHSGK010000005.1"/>
</dbReference>
<dbReference type="InterPro" id="IPR050953">
    <property type="entry name" value="N4_N6_ade-DNA_methylase"/>
</dbReference>
<comment type="catalytic activity">
    <reaction evidence="5">
        <text>a 2'-deoxyadenosine in DNA + S-adenosyl-L-methionine = an N(6)-methyl-2'-deoxyadenosine in DNA + S-adenosyl-L-homocysteine + H(+)</text>
        <dbReference type="Rhea" id="RHEA:15197"/>
        <dbReference type="Rhea" id="RHEA-COMP:12418"/>
        <dbReference type="Rhea" id="RHEA-COMP:12419"/>
        <dbReference type="ChEBI" id="CHEBI:15378"/>
        <dbReference type="ChEBI" id="CHEBI:57856"/>
        <dbReference type="ChEBI" id="CHEBI:59789"/>
        <dbReference type="ChEBI" id="CHEBI:90615"/>
        <dbReference type="ChEBI" id="CHEBI:90616"/>
        <dbReference type="EC" id="2.1.1.72"/>
    </reaction>
</comment>